<protein>
    <submittedName>
        <fullName evidence="1">Uncharacterized protein</fullName>
    </submittedName>
</protein>
<gene>
    <name evidence="1" type="ORF">NDU88_008898</name>
</gene>
<dbReference type="Pfam" id="PF15668">
    <property type="entry name" value="DUF4663"/>
    <property type="match status" value="1"/>
</dbReference>
<dbReference type="PANTHER" id="PTHR36872:SF1">
    <property type="entry name" value="GENE 5901-RELATED"/>
    <property type="match status" value="1"/>
</dbReference>
<dbReference type="PANTHER" id="PTHR36872">
    <property type="entry name" value="GENE 5901-RELATED"/>
    <property type="match status" value="1"/>
</dbReference>
<organism evidence="1 2">
    <name type="scientific">Pleurodeles waltl</name>
    <name type="common">Iberian ribbed newt</name>
    <dbReference type="NCBI Taxonomy" id="8319"/>
    <lineage>
        <taxon>Eukaryota</taxon>
        <taxon>Metazoa</taxon>
        <taxon>Chordata</taxon>
        <taxon>Craniata</taxon>
        <taxon>Vertebrata</taxon>
        <taxon>Euteleostomi</taxon>
        <taxon>Amphibia</taxon>
        <taxon>Batrachia</taxon>
        <taxon>Caudata</taxon>
        <taxon>Salamandroidea</taxon>
        <taxon>Salamandridae</taxon>
        <taxon>Pleurodelinae</taxon>
        <taxon>Pleurodeles</taxon>
    </lineage>
</organism>
<name>A0AAV7NXM6_PLEWA</name>
<comment type="caution">
    <text evidence="1">The sequence shown here is derived from an EMBL/GenBank/DDBJ whole genome shotgun (WGS) entry which is preliminary data.</text>
</comment>
<dbReference type="AlphaFoldDB" id="A0AAV7NXM6"/>
<reference evidence="1" key="1">
    <citation type="journal article" date="2022" name="bioRxiv">
        <title>Sequencing and chromosome-scale assembly of the giantPleurodeles waltlgenome.</title>
        <authorList>
            <person name="Brown T."/>
            <person name="Elewa A."/>
            <person name="Iarovenko S."/>
            <person name="Subramanian E."/>
            <person name="Araus A.J."/>
            <person name="Petzold A."/>
            <person name="Susuki M."/>
            <person name="Suzuki K.-i.T."/>
            <person name="Hayashi T."/>
            <person name="Toyoda A."/>
            <person name="Oliveira C."/>
            <person name="Osipova E."/>
            <person name="Leigh N.D."/>
            <person name="Simon A."/>
            <person name="Yun M.H."/>
        </authorList>
    </citation>
    <scope>NUCLEOTIDE SEQUENCE</scope>
    <source>
        <strain evidence="1">20211129_DDA</strain>
        <tissue evidence="1">Liver</tissue>
    </source>
</reference>
<keyword evidence="2" id="KW-1185">Reference proteome</keyword>
<sequence>MGDTRCVRCADLCANFLHLARNSPGCSVSGSKRSILLTITGRVTERSPRGALLGYVKDVPSDMRKLTAMLLLLVKPRMAMPWVVGRLFGAHVVAVPYLEDALSYDLLYVVIKQCEIPRNHIRWVQKIIPVGPLHNLVEHNQHLDIIKGSVDHVSKVHPDFQYAESRLIKGSTRNIQITMKNINKKVVLFILNPGVLTLRPDLPWLPVRRIYIIYEVFYCSHLQLLVTEGKEWKELKLSQPTPIGFSYLKFSVGSKRAIGQQKNTGKSKLPGGGSWVRVSTVLSHPPRKGKTAGSSYKQIKTIRTVSRLLSGTLPFSSHPDPETIDAPSNFTAAEMRTMSLPLLARETTDSDSDEWPEG</sequence>
<evidence type="ECO:0000313" key="1">
    <source>
        <dbReference type="EMBL" id="KAJ1120747.1"/>
    </source>
</evidence>
<evidence type="ECO:0000313" key="2">
    <source>
        <dbReference type="Proteomes" id="UP001066276"/>
    </source>
</evidence>
<proteinExistence type="predicted"/>
<dbReference type="EMBL" id="JANPWB010000012">
    <property type="protein sequence ID" value="KAJ1120747.1"/>
    <property type="molecule type" value="Genomic_DNA"/>
</dbReference>
<accession>A0AAV7NXM6</accession>
<dbReference type="InterPro" id="IPR031366">
    <property type="entry name" value="DUF4663"/>
</dbReference>
<dbReference type="Proteomes" id="UP001066276">
    <property type="component" value="Chromosome 8"/>
</dbReference>